<organism evidence="8 9">
    <name type="scientific">Brevibacterium rongguiense</name>
    <dbReference type="NCBI Taxonomy" id="2695267"/>
    <lineage>
        <taxon>Bacteria</taxon>
        <taxon>Bacillati</taxon>
        <taxon>Actinomycetota</taxon>
        <taxon>Actinomycetes</taxon>
        <taxon>Micrococcales</taxon>
        <taxon>Brevibacteriaceae</taxon>
        <taxon>Brevibacterium</taxon>
    </lineage>
</organism>
<name>A0A6N9H4Q8_9MICO</name>
<keyword evidence="3 6" id="KW-0812">Transmembrane</keyword>
<evidence type="ECO:0000313" key="8">
    <source>
        <dbReference type="EMBL" id="MYM18594.1"/>
    </source>
</evidence>
<feature type="transmembrane region" description="Helical" evidence="6">
    <location>
        <begin position="69"/>
        <end position="90"/>
    </location>
</feature>
<keyword evidence="4 6" id="KW-1133">Transmembrane helix</keyword>
<proteinExistence type="predicted"/>
<feature type="domain" description="Major facilitator superfamily (MFS) profile" evidence="7">
    <location>
        <begin position="33"/>
        <end position="469"/>
    </location>
</feature>
<evidence type="ECO:0000313" key="9">
    <source>
        <dbReference type="Proteomes" id="UP000469215"/>
    </source>
</evidence>
<dbReference type="PANTHER" id="PTHR23511:SF34">
    <property type="entry name" value="SYNAPTIC VESICLE GLYCOPROTEIN 2"/>
    <property type="match status" value="1"/>
</dbReference>
<dbReference type="Pfam" id="PF00083">
    <property type="entry name" value="Sugar_tr"/>
    <property type="match status" value="1"/>
</dbReference>
<evidence type="ECO:0000259" key="7">
    <source>
        <dbReference type="PROSITE" id="PS50850"/>
    </source>
</evidence>
<feature type="transmembrane region" description="Helical" evidence="6">
    <location>
        <begin position="280"/>
        <end position="298"/>
    </location>
</feature>
<dbReference type="AlphaFoldDB" id="A0A6N9H4Q8"/>
<reference evidence="8 9" key="1">
    <citation type="submission" date="2020-01" db="EMBL/GenBank/DDBJ databases">
        <authorList>
            <person name="Deng T."/>
        </authorList>
    </citation>
    <scope>NUCLEOTIDE SEQUENCE [LARGE SCALE GENOMIC DNA]</scope>
    <source>
        <strain evidence="8 9">5221</strain>
    </source>
</reference>
<dbReference type="PROSITE" id="PS00216">
    <property type="entry name" value="SUGAR_TRANSPORT_1"/>
    <property type="match status" value="1"/>
</dbReference>
<feature type="transmembrane region" description="Helical" evidence="6">
    <location>
        <begin position="414"/>
        <end position="438"/>
    </location>
</feature>
<dbReference type="SUPFAM" id="SSF103473">
    <property type="entry name" value="MFS general substrate transporter"/>
    <property type="match status" value="1"/>
</dbReference>
<dbReference type="InterPro" id="IPR005829">
    <property type="entry name" value="Sugar_transporter_CS"/>
</dbReference>
<accession>A0A6N9H4Q8</accession>
<evidence type="ECO:0000256" key="4">
    <source>
        <dbReference type="ARBA" id="ARBA00022989"/>
    </source>
</evidence>
<feature type="transmembrane region" description="Helical" evidence="6">
    <location>
        <begin position="157"/>
        <end position="179"/>
    </location>
</feature>
<gene>
    <name evidence="8" type="ORF">GSY69_01010</name>
</gene>
<sequence>MRPAPPSAAPGALPTARDVVSALPWKWHTQGAIFVIGGLGFMFDAWDVALNGFLIPLLSREWGLSVGQAAWIATANLIGMAVGAFVWGGIADRIGRKRAFTLTLLVFSVFTVAGALAPNIWLFCAFRFLAGFGLGGCIPVDYALVGEFTPARHRGRVLTAMDGWWPVGATLCALTSAWLLSIGSWHLLMLVMVLPALLTVAVRALIPESPMYLLSAGRTAEADAVISRLVARTGAQAREWTHEGVEPMPHAAGLRERLRAGTGQVVELWRHSPIITSTSWLLFVAVLLVYYAALTWLPKILRAAGLADQAAFLVTGAMTAIGILGVVAAALLVEAVGRKWVLGGSAVAASVCLVWFSLELGAGSAGHVPAPGTASLSMGAKAAILAFGFFIQVAIPALYTYVSELYPTRLRGSGFGWASAASRVATGLAPLVFGSLLWPLLGLPMTFALLGGLVVVAVAAMALCTRETRGEELA</sequence>
<dbReference type="InterPro" id="IPR005828">
    <property type="entry name" value="MFS_sugar_transport-like"/>
</dbReference>
<dbReference type="PROSITE" id="PS00217">
    <property type="entry name" value="SUGAR_TRANSPORT_2"/>
    <property type="match status" value="1"/>
</dbReference>
<dbReference type="CDD" id="cd17316">
    <property type="entry name" value="MFS_SV2_like"/>
    <property type="match status" value="1"/>
</dbReference>
<dbReference type="Proteomes" id="UP000469215">
    <property type="component" value="Unassembled WGS sequence"/>
</dbReference>
<feature type="transmembrane region" description="Helical" evidence="6">
    <location>
        <begin position="378"/>
        <end position="402"/>
    </location>
</feature>
<feature type="transmembrane region" description="Helical" evidence="6">
    <location>
        <begin position="31"/>
        <end position="49"/>
    </location>
</feature>
<keyword evidence="2" id="KW-0813">Transport</keyword>
<evidence type="ECO:0000256" key="2">
    <source>
        <dbReference type="ARBA" id="ARBA00022448"/>
    </source>
</evidence>
<dbReference type="Gene3D" id="1.20.1250.20">
    <property type="entry name" value="MFS general substrate transporter like domains"/>
    <property type="match status" value="1"/>
</dbReference>
<dbReference type="GO" id="GO:0005886">
    <property type="term" value="C:plasma membrane"/>
    <property type="evidence" value="ECO:0007669"/>
    <property type="project" value="UniProtKB-SubCell"/>
</dbReference>
<keyword evidence="9" id="KW-1185">Reference proteome</keyword>
<feature type="transmembrane region" description="Helical" evidence="6">
    <location>
        <begin position="310"/>
        <end position="333"/>
    </location>
</feature>
<evidence type="ECO:0000256" key="5">
    <source>
        <dbReference type="ARBA" id="ARBA00023136"/>
    </source>
</evidence>
<evidence type="ECO:0000256" key="6">
    <source>
        <dbReference type="SAM" id="Phobius"/>
    </source>
</evidence>
<dbReference type="InterPro" id="IPR020846">
    <property type="entry name" value="MFS_dom"/>
</dbReference>
<evidence type="ECO:0000256" key="3">
    <source>
        <dbReference type="ARBA" id="ARBA00022692"/>
    </source>
</evidence>
<comment type="caution">
    <text evidence="8">The sequence shown here is derived from an EMBL/GenBank/DDBJ whole genome shotgun (WGS) entry which is preliminary data.</text>
</comment>
<dbReference type="GO" id="GO:0022857">
    <property type="term" value="F:transmembrane transporter activity"/>
    <property type="evidence" value="ECO:0007669"/>
    <property type="project" value="InterPro"/>
</dbReference>
<dbReference type="RefSeq" id="WP_160952060.1">
    <property type="nucleotide sequence ID" value="NZ_WWEQ01000003.1"/>
</dbReference>
<feature type="transmembrane region" description="Helical" evidence="6">
    <location>
        <begin position="444"/>
        <end position="464"/>
    </location>
</feature>
<feature type="transmembrane region" description="Helical" evidence="6">
    <location>
        <begin position="128"/>
        <end position="145"/>
    </location>
</feature>
<dbReference type="PROSITE" id="PS50850">
    <property type="entry name" value="MFS"/>
    <property type="match status" value="1"/>
</dbReference>
<evidence type="ECO:0000256" key="1">
    <source>
        <dbReference type="ARBA" id="ARBA00004651"/>
    </source>
</evidence>
<comment type="subcellular location">
    <subcellularLocation>
        <location evidence="1">Cell membrane</location>
        <topology evidence="1">Multi-pass membrane protein</topology>
    </subcellularLocation>
</comment>
<dbReference type="PANTHER" id="PTHR23511">
    <property type="entry name" value="SYNAPTIC VESICLE GLYCOPROTEIN 2"/>
    <property type="match status" value="1"/>
</dbReference>
<dbReference type="InterPro" id="IPR036259">
    <property type="entry name" value="MFS_trans_sf"/>
</dbReference>
<feature type="transmembrane region" description="Helical" evidence="6">
    <location>
        <begin position="185"/>
        <end position="206"/>
    </location>
</feature>
<dbReference type="EMBL" id="WWEQ01000003">
    <property type="protein sequence ID" value="MYM18594.1"/>
    <property type="molecule type" value="Genomic_DNA"/>
</dbReference>
<feature type="transmembrane region" description="Helical" evidence="6">
    <location>
        <begin position="340"/>
        <end position="358"/>
    </location>
</feature>
<protein>
    <submittedName>
        <fullName evidence="8">MFS transporter</fullName>
    </submittedName>
</protein>
<feature type="transmembrane region" description="Helical" evidence="6">
    <location>
        <begin position="102"/>
        <end position="122"/>
    </location>
</feature>
<keyword evidence="5 6" id="KW-0472">Membrane</keyword>